<protein>
    <submittedName>
        <fullName evidence="1">Uncharacterized protein</fullName>
    </submittedName>
</protein>
<evidence type="ECO:0000313" key="1">
    <source>
        <dbReference type="EMBL" id="EDO10771.1"/>
    </source>
</evidence>
<name>A0AAN3A6H2_BACO1</name>
<gene>
    <name evidence="1" type="ORF">BACOVA_03404</name>
</gene>
<dbReference type="EMBL" id="AAXF02000051">
    <property type="protein sequence ID" value="EDO10771.1"/>
    <property type="molecule type" value="Genomic_DNA"/>
</dbReference>
<evidence type="ECO:0000313" key="2">
    <source>
        <dbReference type="Proteomes" id="UP000005475"/>
    </source>
</evidence>
<sequence length="37" mass="4419">MIQKYSVSKTCAVAKTKNYLQKTKNNALLIFFWRFSF</sequence>
<comment type="caution">
    <text evidence="1">The sequence shown here is derived from an EMBL/GenBank/DDBJ whole genome shotgun (WGS) entry which is preliminary data.</text>
</comment>
<proteinExistence type="predicted"/>
<reference evidence="1 2" key="1">
    <citation type="submission" date="2007-03" db="EMBL/GenBank/DDBJ databases">
        <authorList>
            <person name="Fulton L."/>
            <person name="Clifton S."/>
            <person name="Fulton B."/>
            <person name="Xu J."/>
            <person name="Minx P."/>
            <person name="Pepin K.H."/>
            <person name="Johnson M."/>
            <person name="Thiruvilangam P."/>
            <person name="Bhonagiri V."/>
            <person name="Nash W.E."/>
            <person name="Mardis E.R."/>
            <person name="Wilson R.K."/>
        </authorList>
    </citation>
    <scope>NUCLEOTIDE SEQUENCE [LARGE SCALE GENOMIC DNA]</scope>
    <source>
        <strain evidence="2">ATCC 8483 / DSM 1896 / JCM 5824 / BCRC 10623 / CCUG 4943 / NCTC 11153</strain>
    </source>
</reference>
<dbReference type="AlphaFoldDB" id="A0AAN3A6H2"/>
<dbReference type="Proteomes" id="UP000005475">
    <property type="component" value="Unassembled WGS sequence"/>
</dbReference>
<organism evidence="1 2">
    <name type="scientific">Bacteroides ovatus (strain ATCC 8483 / DSM 1896 / JCM 5824 / BCRC 10623 / CCUG 4943 / NCTC 11153)</name>
    <dbReference type="NCBI Taxonomy" id="411476"/>
    <lineage>
        <taxon>Bacteria</taxon>
        <taxon>Pseudomonadati</taxon>
        <taxon>Bacteroidota</taxon>
        <taxon>Bacteroidia</taxon>
        <taxon>Bacteroidales</taxon>
        <taxon>Bacteroidaceae</taxon>
        <taxon>Bacteroides</taxon>
    </lineage>
</organism>
<accession>A0AAN3A6H2</accession>
<reference evidence="2" key="2">
    <citation type="submission" date="2007-04" db="EMBL/GenBank/DDBJ databases">
        <title>Draft genome sequence of Bacteroides ovatus (ATCC 8483).</title>
        <authorList>
            <person name="Sudarsanam P."/>
            <person name="Ley R."/>
            <person name="Guruge J."/>
            <person name="Turnbaugh P.J."/>
            <person name="Mahowald M."/>
            <person name="Liep D."/>
            <person name="Gordon J."/>
        </authorList>
    </citation>
    <scope>NUCLEOTIDE SEQUENCE [LARGE SCALE GENOMIC DNA]</scope>
    <source>
        <strain evidence="2">ATCC 8483 / DSM 1896 / JCM 5824 / BCRC 10623 / CCUG 4943 / NCTC 11153</strain>
    </source>
</reference>